<dbReference type="RefSeq" id="WP_279297322.1">
    <property type="nucleotide sequence ID" value="NZ_JAOTIF010000008.1"/>
</dbReference>
<evidence type="ECO:0000256" key="1">
    <source>
        <dbReference type="SAM" id="SignalP"/>
    </source>
</evidence>
<reference evidence="2" key="1">
    <citation type="submission" date="2022-09" db="EMBL/GenBank/DDBJ databases">
        <authorList>
            <person name="Yuan C."/>
            <person name="Ke Z."/>
        </authorList>
    </citation>
    <scope>NUCLEOTIDE SEQUENCE</scope>
    <source>
        <strain evidence="2">LB-8</strain>
    </source>
</reference>
<reference evidence="2" key="2">
    <citation type="submission" date="2023-04" db="EMBL/GenBank/DDBJ databases">
        <title>Paracnuella aquatica gen. nov., sp. nov., a member of the family Chitinophagaceae isolated from a hot spring.</title>
        <authorList>
            <person name="Wang C."/>
        </authorList>
    </citation>
    <scope>NUCLEOTIDE SEQUENCE</scope>
    <source>
        <strain evidence="2">LB-8</strain>
    </source>
</reference>
<evidence type="ECO:0000313" key="3">
    <source>
        <dbReference type="Proteomes" id="UP001155483"/>
    </source>
</evidence>
<comment type="caution">
    <text evidence="2">The sequence shown here is derived from an EMBL/GenBank/DDBJ whole genome shotgun (WGS) entry which is preliminary data.</text>
</comment>
<dbReference type="EMBL" id="JAOTIF010000008">
    <property type="protein sequence ID" value="MCU7549882.1"/>
    <property type="molecule type" value="Genomic_DNA"/>
</dbReference>
<feature type="chain" id="PRO_5040738415" description="DUF928 domain-containing protein" evidence="1">
    <location>
        <begin position="19"/>
        <end position="370"/>
    </location>
</feature>
<dbReference type="AlphaFoldDB" id="A0A9X2XWE3"/>
<feature type="signal peptide" evidence="1">
    <location>
        <begin position="1"/>
        <end position="18"/>
    </location>
</feature>
<evidence type="ECO:0000313" key="2">
    <source>
        <dbReference type="EMBL" id="MCU7549882.1"/>
    </source>
</evidence>
<keyword evidence="3" id="KW-1185">Reference proteome</keyword>
<keyword evidence="1" id="KW-0732">Signal</keyword>
<dbReference type="Proteomes" id="UP001155483">
    <property type="component" value="Unassembled WGS sequence"/>
</dbReference>
<proteinExistence type="predicted"/>
<name>A0A9X2XWE3_9BACT</name>
<sequence length="370" mass="42142">MKKLMILSSLLVSLCCEAQLLINLQTAPVGMVQKSQLWNMAVSNINNTNLTFHIEVIMSDVSAGRPVLSAVTEPLTLPSGTKQLNASSFAPIQYNILSAAYNIDQTPSGLLPVGNFEVCYRFLRHLPEDVENIAEECQEITVEPISPPQLIYPYDQAAIEVSCPQLSWLPPAPVSLFTNLTYDLQLVEIFASQTAEDAIQKNLPVFIRQSIPATNLLYPSSAPALQADKQYAWRVTAKNNSVQVAQSETWQFNMKQSRMVDNLQRNLPYAKLEKNVEGGFALFFGEIRFDYFNDSEDSVWHISCLDLTSTRQRPFSFDIDSIPLIKGQNLVKFNVRDHYEFIDKHLYLLEIKNSRNEIWHLRFEYRKPEE</sequence>
<accession>A0A9X2XWE3</accession>
<protein>
    <recommendedName>
        <fullName evidence="4">DUF928 domain-containing protein</fullName>
    </recommendedName>
</protein>
<gene>
    <name evidence="2" type="ORF">OCK74_12190</name>
</gene>
<dbReference type="InterPro" id="IPR013783">
    <property type="entry name" value="Ig-like_fold"/>
</dbReference>
<organism evidence="2 3">
    <name type="scientific">Paraflavisolibacter caeni</name>
    <dbReference type="NCBI Taxonomy" id="2982496"/>
    <lineage>
        <taxon>Bacteria</taxon>
        <taxon>Pseudomonadati</taxon>
        <taxon>Bacteroidota</taxon>
        <taxon>Chitinophagia</taxon>
        <taxon>Chitinophagales</taxon>
        <taxon>Chitinophagaceae</taxon>
        <taxon>Paraflavisolibacter</taxon>
    </lineage>
</organism>
<dbReference type="Gene3D" id="2.60.40.10">
    <property type="entry name" value="Immunoglobulins"/>
    <property type="match status" value="1"/>
</dbReference>
<evidence type="ECO:0008006" key="4">
    <source>
        <dbReference type="Google" id="ProtNLM"/>
    </source>
</evidence>